<protein>
    <submittedName>
        <fullName evidence="2">Uncharacterized protein</fullName>
    </submittedName>
</protein>
<reference evidence="3" key="1">
    <citation type="submission" date="2017-01" db="EMBL/GenBank/DDBJ databases">
        <authorList>
            <person name="Varghese N."/>
            <person name="Submissions S."/>
        </authorList>
    </citation>
    <scope>NUCLEOTIDE SEQUENCE [LARGE SCALE GENOMIC DNA]</scope>
    <source>
        <strain evidence="3">ATCC 12950</strain>
    </source>
</reference>
<evidence type="ECO:0000256" key="1">
    <source>
        <dbReference type="SAM" id="MobiDB-lite"/>
    </source>
</evidence>
<keyword evidence="3" id="KW-1185">Reference proteome</keyword>
<proteinExistence type="predicted"/>
<gene>
    <name evidence="2" type="ORF">SAMN05421833_15918</name>
</gene>
<name>A0A1N7HJU5_9ACTN</name>
<dbReference type="AlphaFoldDB" id="A0A1N7HJU5"/>
<dbReference type="Proteomes" id="UP000186096">
    <property type="component" value="Unassembled WGS sequence"/>
</dbReference>
<evidence type="ECO:0000313" key="3">
    <source>
        <dbReference type="Proteomes" id="UP000186096"/>
    </source>
</evidence>
<feature type="region of interest" description="Disordered" evidence="1">
    <location>
        <begin position="51"/>
        <end position="94"/>
    </location>
</feature>
<evidence type="ECO:0000313" key="2">
    <source>
        <dbReference type="EMBL" id="SIS25102.1"/>
    </source>
</evidence>
<dbReference type="EMBL" id="FTNI01000059">
    <property type="protein sequence ID" value="SIS25102.1"/>
    <property type="molecule type" value="Genomic_DNA"/>
</dbReference>
<organism evidence="2 3">
    <name type="scientific">Microbispora rosea</name>
    <dbReference type="NCBI Taxonomy" id="58117"/>
    <lineage>
        <taxon>Bacteria</taxon>
        <taxon>Bacillati</taxon>
        <taxon>Actinomycetota</taxon>
        <taxon>Actinomycetes</taxon>
        <taxon>Streptosporangiales</taxon>
        <taxon>Streptosporangiaceae</taxon>
        <taxon>Microbispora</taxon>
    </lineage>
</organism>
<accession>A0A1N7HJU5</accession>
<sequence length="94" mass="10114">MRDALAERAKSGEDRQALLDAILAIVADPAVPDEDVGGLIRDERIGWEWLRSTPSPEPVGRSHSRPARADGSGARGRPLPARASPRRTAVPVSR</sequence>